<gene>
    <name evidence="4" type="ORF">AT959_02460</name>
</gene>
<name>A0A133XNP2_9RHOO</name>
<evidence type="ECO:0000313" key="4">
    <source>
        <dbReference type="EMBL" id="KXB32562.1"/>
    </source>
</evidence>
<dbReference type="AlphaFoldDB" id="A0A133XNP2"/>
<organism evidence="4 5">
    <name type="scientific">Dechloromonas denitrificans</name>
    <dbReference type="NCBI Taxonomy" id="281362"/>
    <lineage>
        <taxon>Bacteria</taxon>
        <taxon>Pseudomonadati</taxon>
        <taxon>Pseudomonadota</taxon>
        <taxon>Betaproteobacteria</taxon>
        <taxon>Rhodocyclales</taxon>
        <taxon>Azonexaceae</taxon>
        <taxon>Dechloromonas</taxon>
    </lineage>
</organism>
<dbReference type="InterPro" id="IPR036641">
    <property type="entry name" value="HPT_dom_sf"/>
</dbReference>
<evidence type="ECO:0000259" key="3">
    <source>
        <dbReference type="PROSITE" id="PS50894"/>
    </source>
</evidence>
<dbReference type="STRING" id="281362.AT959_02460"/>
<dbReference type="SUPFAM" id="SSF47226">
    <property type="entry name" value="Histidine-containing phosphotransfer domain, HPT domain"/>
    <property type="match status" value="1"/>
</dbReference>
<proteinExistence type="predicted"/>
<dbReference type="PROSITE" id="PS50894">
    <property type="entry name" value="HPT"/>
    <property type="match status" value="1"/>
</dbReference>
<protein>
    <recommendedName>
        <fullName evidence="3">HPt domain-containing protein</fullName>
    </recommendedName>
</protein>
<reference evidence="4 5" key="1">
    <citation type="submission" date="2015-12" db="EMBL/GenBank/DDBJ databases">
        <title>Nitrous oxide reduction kinetics distinguish bacteria harboring typical versus atypical NosZ.</title>
        <authorList>
            <person name="Yoon S."/>
            <person name="Nissen S."/>
            <person name="Park D."/>
            <person name="Sanford R.A."/>
            <person name="Loeffler F.E."/>
        </authorList>
    </citation>
    <scope>NUCLEOTIDE SEQUENCE [LARGE SCALE GENOMIC DNA]</scope>
    <source>
        <strain evidence="4 5">ATCC BAA-841</strain>
    </source>
</reference>
<dbReference type="RefSeq" id="WP_066880179.1">
    <property type="nucleotide sequence ID" value="NZ_LODL01000005.1"/>
</dbReference>
<dbReference type="Proteomes" id="UP000070186">
    <property type="component" value="Unassembled WGS sequence"/>
</dbReference>
<dbReference type="Gene3D" id="1.20.120.160">
    <property type="entry name" value="HPT domain"/>
    <property type="match status" value="1"/>
</dbReference>
<feature type="modified residue" description="Phosphohistidine" evidence="2">
    <location>
        <position position="58"/>
    </location>
</feature>
<evidence type="ECO:0000256" key="2">
    <source>
        <dbReference type="PROSITE-ProRule" id="PRU00110"/>
    </source>
</evidence>
<keyword evidence="2" id="KW-0597">Phosphoprotein</keyword>
<accession>A0A133XNP2</accession>
<dbReference type="EMBL" id="LODL01000005">
    <property type="protein sequence ID" value="KXB32562.1"/>
    <property type="molecule type" value="Genomic_DNA"/>
</dbReference>
<keyword evidence="5" id="KW-1185">Reference proteome</keyword>
<sequence length="112" mass="12141">MLDVFVLDRAPILERLGGDEEIFTMMIDMFQQDVDNNCATLIAALASGDPLLLQREAHTLKGLLATFSDDAGAERAFALEQKVKRGELAGLDAEVEILVARLREVAGVLAQA</sequence>
<evidence type="ECO:0000256" key="1">
    <source>
        <dbReference type="ARBA" id="ARBA00023012"/>
    </source>
</evidence>
<feature type="domain" description="HPt" evidence="3">
    <location>
        <begin position="19"/>
        <end position="112"/>
    </location>
</feature>
<dbReference type="Pfam" id="PF01627">
    <property type="entry name" value="Hpt"/>
    <property type="match status" value="1"/>
</dbReference>
<keyword evidence="1" id="KW-0902">Two-component regulatory system</keyword>
<comment type="caution">
    <text evidence="4">The sequence shown here is derived from an EMBL/GenBank/DDBJ whole genome shotgun (WGS) entry which is preliminary data.</text>
</comment>
<dbReference type="GO" id="GO:0004672">
    <property type="term" value="F:protein kinase activity"/>
    <property type="evidence" value="ECO:0007669"/>
    <property type="project" value="UniProtKB-ARBA"/>
</dbReference>
<dbReference type="GO" id="GO:0000160">
    <property type="term" value="P:phosphorelay signal transduction system"/>
    <property type="evidence" value="ECO:0007669"/>
    <property type="project" value="UniProtKB-KW"/>
</dbReference>
<dbReference type="InterPro" id="IPR008207">
    <property type="entry name" value="Sig_transdc_His_kin_Hpt_dom"/>
</dbReference>
<evidence type="ECO:0000313" key="5">
    <source>
        <dbReference type="Proteomes" id="UP000070186"/>
    </source>
</evidence>